<feature type="domain" description="Immunoglobulin" evidence="8">
    <location>
        <begin position="319"/>
        <end position="397"/>
    </location>
</feature>
<evidence type="ECO:0000256" key="3">
    <source>
        <dbReference type="ARBA" id="ARBA00023157"/>
    </source>
</evidence>
<proteinExistence type="predicted"/>
<sequence length="787" mass="86358">MKNLVQLLSVFLQSAAIIQGQSISTLTTPHPVQATNSTVVITATVSPPSWIIGFELNWVLDWVFNGVRVAQVGYAPFPKIVKAVDSENYFGRISVSASSASNFTSQLTITQLKADEDGYKVKLGDTSTSQSIVLTIRDCNSSLPYDVILDATSRIFNSPGKFACSNEGELFYSNGTMLTSSDTTCLESAEWSGQDNLQCWTAPIVTLASSSIDGDKLTVVEGSDLTVTCNYDDVIPAGDSSRFYIGENRYTVTKGEPITMLFLQRSDSNKELSCQAATAYTDLYPASGMSLIYTLDVLYTSSSVINKIETSQFVIEASESNYLLRSDQQLTMNCTPSDANPPATCRWQLCSDSRCQTLTSDGGCLITVDLNASSNVTCAAGNRAGNTTSAEQTVDVIQLERQIWFNVNGINLTNDGNKIWTTYLGDSVTISCRVLYQNELNTTYSITLPNNTIIPRSSVKFPSVSYLNRGEYICKTNDQFGHFRDAITLDVIYAAQQYEITTCSWNVGQDRTCSIVFFSNPTSKFVTVTKQGSLYKGFPAINDGPNVIKHEDVQQNFEFHKTHVNISDNGTYTLVVRSSDMYSFPNNVPIVFRIMVVDISSDIDNSRPIPSLGAIIGIICVSAVFIIFMVKTAYAVCKWRKTSGKKDVSRDIKNHDIDIPLNAPARTNRQKEEIQLGQSCYVEFSGNDSLQNDEREKLNEEIESDEDEDGYLVVAGSNPGQKRSRASSSHLSTDNAGYLILSEEFACENDNQGHAASNSTHYENVGGDNQYAVIASNTSGQQNTFTG</sequence>
<evidence type="ECO:0000256" key="1">
    <source>
        <dbReference type="ARBA" id="ARBA00004479"/>
    </source>
</evidence>
<evidence type="ECO:0000313" key="9">
    <source>
        <dbReference type="EMBL" id="CAK8677420.1"/>
    </source>
</evidence>
<gene>
    <name evidence="9" type="ORF">CVLEPA_LOCUS6802</name>
</gene>
<name>A0ABP0FCI9_CLALP</name>
<dbReference type="SMART" id="SM00409">
    <property type="entry name" value="IG"/>
    <property type="match status" value="3"/>
</dbReference>
<protein>
    <recommendedName>
        <fullName evidence="8">Immunoglobulin domain-containing protein</fullName>
    </recommendedName>
</protein>
<feature type="chain" id="PRO_5047475261" description="Immunoglobulin domain-containing protein" evidence="7">
    <location>
        <begin position="21"/>
        <end position="787"/>
    </location>
</feature>
<feature type="transmembrane region" description="Helical" evidence="6">
    <location>
        <begin position="612"/>
        <end position="636"/>
    </location>
</feature>
<organism evidence="9 10">
    <name type="scientific">Clavelina lepadiformis</name>
    <name type="common">Light-bulb sea squirt</name>
    <name type="synonym">Ascidia lepadiformis</name>
    <dbReference type="NCBI Taxonomy" id="159417"/>
    <lineage>
        <taxon>Eukaryota</taxon>
        <taxon>Metazoa</taxon>
        <taxon>Chordata</taxon>
        <taxon>Tunicata</taxon>
        <taxon>Ascidiacea</taxon>
        <taxon>Aplousobranchia</taxon>
        <taxon>Clavelinidae</taxon>
        <taxon>Clavelina</taxon>
    </lineage>
</organism>
<keyword evidence="6" id="KW-0812">Transmembrane</keyword>
<evidence type="ECO:0000259" key="8">
    <source>
        <dbReference type="SMART" id="SM00409"/>
    </source>
</evidence>
<keyword evidence="5" id="KW-0393">Immunoglobulin domain</keyword>
<evidence type="ECO:0000256" key="2">
    <source>
        <dbReference type="ARBA" id="ARBA00023136"/>
    </source>
</evidence>
<dbReference type="InterPro" id="IPR051275">
    <property type="entry name" value="Cell_adhesion_signaling"/>
</dbReference>
<dbReference type="PANTHER" id="PTHR11640">
    <property type="entry name" value="NEPHRIN"/>
    <property type="match status" value="1"/>
</dbReference>
<dbReference type="PANTHER" id="PTHR11640:SF31">
    <property type="entry name" value="IRREGULAR CHIASM C-ROUGHEST PROTEIN-RELATED"/>
    <property type="match status" value="1"/>
</dbReference>
<accession>A0ABP0FCI9</accession>
<evidence type="ECO:0000256" key="4">
    <source>
        <dbReference type="ARBA" id="ARBA00023180"/>
    </source>
</evidence>
<dbReference type="Proteomes" id="UP001642483">
    <property type="component" value="Unassembled WGS sequence"/>
</dbReference>
<keyword evidence="3" id="KW-1015">Disulfide bond</keyword>
<keyword evidence="7" id="KW-0732">Signal</keyword>
<comment type="subcellular location">
    <subcellularLocation>
        <location evidence="1">Membrane</location>
        <topology evidence="1">Single-pass type I membrane protein</topology>
    </subcellularLocation>
</comment>
<dbReference type="EMBL" id="CAWYQH010000046">
    <property type="protein sequence ID" value="CAK8677420.1"/>
    <property type="molecule type" value="Genomic_DNA"/>
</dbReference>
<keyword evidence="4" id="KW-0325">Glycoprotein</keyword>
<feature type="signal peptide" evidence="7">
    <location>
        <begin position="1"/>
        <end position="20"/>
    </location>
</feature>
<keyword evidence="6" id="KW-1133">Transmembrane helix</keyword>
<reference evidence="9 10" key="1">
    <citation type="submission" date="2024-02" db="EMBL/GenBank/DDBJ databases">
        <authorList>
            <person name="Daric V."/>
            <person name="Darras S."/>
        </authorList>
    </citation>
    <scope>NUCLEOTIDE SEQUENCE [LARGE SCALE GENOMIC DNA]</scope>
</reference>
<keyword evidence="10" id="KW-1185">Reference proteome</keyword>
<feature type="domain" description="Immunoglobulin" evidence="8">
    <location>
        <begin position="214"/>
        <end position="298"/>
    </location>
</feature>
<feature type="domain" description="Immunoglobulin" evidence="8">
    <location>
        <begin position="417"/>
        <end position="492"/>
    </location>
</feature>
<evidence type="ECO:0000256" key="5">
    <source>
        <dbReference type="ARBA" id="ARBA00023319"/>
    </source>
</evidence>
<evidence type="ECO:0000256" key="6">
    <source>
        <dbReference type="SAM" id="Phobius"/>
    </source>
</evidence>
<evidence type="ECO:0000313" key="10">
    <source>
        <dbReference type="Proteomes" id="UP001642483"/>
    </source>
</evidence>
<keyword evidence="2 6" id="KW-0472">Membrane</keyword>
<comment type="caution">
    <text evidence="9">The sequence shown here is derived from an EMBL/GenBank/DDBJ whole genome shotgun (WGS) entry which is preliminary data.</text>
</comment>
<evidence type="ECO:0000256" key="7">
    <source>
        <dbReference type="SAM" id="SignalP"/>
    </source>
</evidence>
<dbReference type="InterPro" id="IPR003599">
    <property type="entry name" value="Ig_sub"/>
</dbReference>